<proteinExistence type="inferred from homology"/>
<keyword evidence="4" id="KW-0479">Metal-binding</keyword>
<dbReference type="NCBIfam" id="TIGR03914">
    <property type="entry name" value="UDG_fam_dom"/>
    <property type="match status" value="1"/>
</dbReference>
<accession>A0ABR6UB98</accession>
<name>A0ABR6UB98_9ACTN</name>
<evidence type="ECO:0000256" key="10">
    <source>
        <dbReference type="SAM" id="MobiDB-lite"/>
    </source>
</evidence>
<feature type="region of interest" description="Disordered" evidence="10">
    <location>
        <begin position="1"/>
        <end position="42"/>
    </location>
</feature>
<comment type="similarity">
    <text evidence="1">Belongs to the uracil-DNA glycosylase (UDG) superfamily. Type 4 (UDGa) family.</text>
</comment>
<dbReference type="PANTHER" id="PTHR33693">
    <property type="entry name" value="TYPE-5 URACIL-DNA GLYCOSYLASE"/>
    <property type="match status" value="1"/>
</dbReference>
<evidence type="ECO:0000256" key="1">
    <source>
        <dbReference type="ARBA" id="ARBA00006521"/>
    </source>
</evidence>
<dbReference type="PANTHER" id="PTHR33693:SF9">
    <property type="entry name" value="TYPE-4 URACIL-DNA GLYCOSYLASE"/>
    <property type="match status" value="1"/>
</dbReference>
<evidence type="ECO:0000313" key="13">
    <source>
        <dbReference type="Proteomes" id="UP000604001"/>
    </source>
</evidence>
<keyword evidence="5" id="KW-0227">DNA damage</keyword>
<dbReference type="CDD" id="cd10030">
    <property type="entry name" value="UDG-F4_TTUDGA_SPO1dp_like"/>
    <property type="match status" value="1"/>
</dbReference>
<sequence length="261" mass="27662">MLSATSPPSASVPPSNGGGPGRYPPGRDRSVLAAGPTGYRRAVARDDVDRPGAEQWVPERPTHEALLEAVRGCRGCELHADATQAVMGSGPPGARLLVLGEQPGDREDVEGEPFVGPAGRLLDRALTDVGVDPAEVYRTNVVKHFRWSGMRGKRRIHQSPKTAHVAACAPWLRAELSVVRPQGAVLLGGTAGKAVYGSSFKVGETRGRLVDWPERLGTEHPPAWVLTTTHPSAVLRADDRDAAYDDLVADLRVAAEALSAG</sequence>
<evidence type="ECO:0000256" key="7">
    <source>
        <dbReference type="ARBA" id="ARBA00023004"/>
    </source>
</evidence>
<feature type="compositionally biased region" description="Low complexity" evidence="10">
    <location>
        <begin position="1"/>
        <end position="15"/>
    </location>
</feature>
<keyword evidence="8" id="KW-0411">Iron-sulfur</keyword>
<evidence type="ECO:0000256" key="6">
    <source>
        <dbReference type="ARBA" id="ARBA00022801"/>
    </source>
</evidence>
<keyword evidence="3" id="KW-0004">4Fe-4S</keyword>
<dbReference type="InterPro" id="IPR051536">
    <property type="entry name" value="UDG_Type-4/5"/>
</dbReference>
<keyword evidence="7" id="KW-0408">Iron</keyword>
<protein>
    <recommendedName>
        <fullName evidence="2">Type-4 uracil-DNA glycosylase</fullName>
    </recommendedName>
</protein>
<organism evidence="12 13">
    <name type="scientific">Nocardioides deserti</name>
    <dbReference type="NCBI Taxonomy" id="1588644"/>
    <lineage>
        <taxon>Bacteria</taxon>
        <taxon>Bacillati</taxon>
        <taxon>Actinomycetota</taxon>
        <taxon>Actinomycetes</taxon>
        <taxon>Propionibacteriales</taxon>
        <taxon>Nocardioidaceae</taxon>
        <taxon>Nocardioides</taxon>
    </lineage>
</organism>
<keyword evidence="13" id="KW-1185">Reference proteome</keyword>
<evidence type="ECO:0000256" key="9">
    <source>
        <dbReference type="ARBA" id="ARBA00023204"/>
    </source>
</evidence>
<dbReference type="SUPFAM" id="SSF52141">
    <property type="entry name" value="Uracil-DNA glycosylase-like"/>
    <property type="match status" value="1"/>
</dbReference>
<evidence type="ECO:0000256" key="3">
    <source>
        <dbReference type="ARBA" id="ARBA00022485"/>
    </source>
</evidence>
<feature type="domain" description="Uracil-DNA glycosylase-like" evidence="11">
    <location>
        <begin position="87"/>
        <end position="252"/>
    </location>
</feature>
<dbReference type="InterPro" id="IPR005273">
    <property type="entry name" value="Ura-DNA_glyco_family4"/>
</dbReference>
<dbReference type="EMBL" id="JACMYC010000006">
    <property type="protein sequence ID" value="MBC2961091.1"/>
    <property type="molecule type" value="Genomic_DNA"/>
</dbReference>
<evidence type="ECO:0000259" key="11">
    <source>
        <dbReference type="SMART" id="SM00986"/>
    </source>
</evidence>
<gene>
    <name evidence="12" type="ORF">H7344_12375</name>
</gene>
<dbReference type="InterPro" id="IPR005122">
    <property type="entry name" value="Uracil-DNA_glycosylase-like"/>
</dbReference>
<dbReference type="Proteomes" id="UP000604001">
    <property type="component" value="Unassembled WGS sequence"/>
</dbReference>
<dbReference type="SMART" id="SM00986">
    <property type="entry name" value="UDG"/>
    <property type="match status" value="1"/>
</dbReference>
<comment type="caution">
    <text evidence="12">The sequence shown here is derived from an EMBL/GenBank/DDBJ whole genome shotgun (WGS) entry which is preliminary data.</text>
</comment>
<dbReference type="Gene3D" id="3.40.470.10">
    <property type="entry name" value="Uracil-DNA glycosylase-like domain"/>
    <property type="match status" value="1"/>
</dbReference>
<dbReference type="InterPro" id="IPR036895">
    <property type="entry name" value="Uracil-DNA_glycosylase-like_sf"/>
</dbReference>
<keyword evidence="6" id="KW-0378">Hydrolase</keyword>
<dbReference type="SMART" id="SM00987">
    <property type="entry name" value="UreE_C"/>
    <property type="match status" value="1"/>
</dbReference>
<keyword evidence="9" id="KW-0234">DNA repair</keyword>
<evidence type="ECO:0000256" key="4">
    <source>
        <dbReference type="ARBA" id="ARBA00022723"/>
    </source>
</evidence>
<evidence type="ECO:0000256" key="8">
    <source>
        <dbReference type="ARBA" id="ARBA00023014"/>
    </source>
</evidence>
<dbReference type="Pfam" id="PF03167">
    <property type="entry name" value="UDG"/>
    <property type="match status" value="1"/>
</dbReference>
<reference evidence="12 13" key="1">
    <citation type="submission" date="2020-08" db="EMBL/GenBank/DDBJ databases">
        <title>novel species in genus Nocardioides.</title>
        <authorList>
            <person name="Zhang G."/>
        </authorList>
    </citation>
    <scope>NUCLEOTIDE SEQUENCE [LARGE SCALE GENOMIC DNA]</scope>
    <source>
        <strain evidence="12 13">SC8A-24</strain>
    </source>
</reference>
<evidence type="ECO:0000313" key="12">
    <source>
        <dbReference type="EMBL" id="MBC2961091.1"/>
    </source>
</evidence>
<evidence type="ECO:0000256" key="5">
    <source>
        <dbReference type="ARBA" id="ARBA00022763"/>
    </source>
</evidence>
<evidence type="ECO:0000256" key="2">
    <source>
        <dbReference type="ARBA" id="ARBA00019403"/>
    </source>
</evidence>